<evidence type="ECO:0000313" key="4">
    <source>
        <dbReference type="Proteomes" id="UP001432180"/>
    </source>
</evidence>
<feature type="region of interest" description="Disordered" evidence="2">
    <location>
        <begin position="107"/>
        <end position="126"/>
    </location>
</feature>
<name>A0ABZ0SEZ7_9GAMM</name>
<evidence type="ECO:0000313" key="3">
    <source>
        <dbReference type="EMBL" id="WPL19625.1"/>
    </source>
</evidence>
<reference evidence="3 4" key="1">
    <citation type="journal article" date="2023" name="Microorganisms">
        <title>Thiorhodovibrio frisius and Trv. litoralis spp. nov., Two Novel Members from a Clade of Fastidious Purple Sulfur Bacteria That Exhibit Unique Red-Shifted Light-Harvesting Capabilities.</title>
        <authorList>
            <person name="Methner A."/>
            <person name="Kuzyk S.B."/>
            <person name="Petersen J."/>
            <person name="Bauer S."/>
            <person name="Brinkmann H."/>
            <person name="Sichau K."/>
            <person name="Wanner G."/>
            <person name="Wolf J."/>
            <person name="Neumann-Schaal M."/>
            <person name="Henke P."/>
            <person name="Tank M."/>
            <person name="Sproer C."/>
            <person name="Bunk B."/>
            <person name="Overmann J."/>
        </authorList>
    </citation>
    <scope>NUCLEOTIDE SEQUENCE [LARGE SCALE GENOMIC DNA]</scope>
    <source>
        <strain evidence="3 4">DSM 6702</strain>
    </source>
</reference>
<protein>
    <submittedName>
        <fullName evidence="3">H-NS histone family protein</fullName>
    </submittedName>
</protein>
<feature type="compositionally biased region" description="Basic and acidic residues" evidence="2">
    <location>
        <begin position="110"/>
        <end position="126"/>
    </location>
</feature>
<dbReference type="Proteomes" id="UP001432180">
    <property type="component" value="Chromosome"/>
</dbReference>
<evidence type="ECO:0000256" key="1">
    <source>
        <dbReference type="SAM" id="Coils"/>
    </source>
</evidence>
<dbReference type="EMBL" id="CP121472">
    <property type="protein sequence ID" value="WPL19625.1"/>
    <property type="molecule type" value="Genomic_DNA"/>
</dbReference>
<organism evidence="3 4">
    <name type="scientific">Thiorhodovibrio winogradskyi</name>
    <dbReference type="NCBI Taxonomy" id="77007"/>
    <lineage>
        <taxon>Bacteria</taxon>
        <taxon>Pseudomonadati</taxon>
        <taxon>Pseudomonadota</taxon>
        <taxon>Gammaproteobacteria</taxon>
        <taxon>Chromatiales</taxon>
        <taxon>Chromatiaceae</taxon>
        <taxon>Thiorhodovibrio</taxon>
    </lineage>
</organism>
<gene>
    <name evidence="3" type="ORF">Thiowin_04762</name>
</gene>
<keyword evidence="4" id="KW-1185">Reference proteome</keyword>
<keyword evidence="1" id="KW-0175">Coiled coil</keyword>
<dbReference type="RefSeq" id="WP_328985376.1">
    <property type="nucleotide sequence ID" value="NZ_CP121472.1"/>
</dbReference>
<proteinExistence type="predicted"/>
<sequence>MDEMEYTELRAKLESLEAEQKEVERVLAAKRDQRKAELISEFKQRIKDEGFTVGEVADAFAGRRNSRRSGGARSYPRYVDNADSNFVYVRGPLPGWMKERMTAVGLNPADKGDRERYKQDYMHPES</sequence>
<accession>A0ABZ0SEZ7</accession>
<feature type="coiled-coil region" evidence="1">
    <location>
        <begin position="6"/>
        <end position="36"/>
    </location>
</feature>
<evidence type="ECO:0000256" key="2">
    <source>
        <dbReference type="SAM" id="MobiDB-lite"/>
    </source>
</evidence>